<dbReference type="GO" id="GO:0003824">
    <property type="term" value="F:catalytic activity"/>
    <property type="evidence" value="ECO:0007669"/>
    <property type="project" value="InterPro"/>
</dbReference>
<proteinExistence type="predicted"/>
<evidence type="ECO:0000313" key="5">
    <source>
        <dbReference type="EMBL" id="CAE0647462.1"/>
    </source>
</evidence>
<evidence type="ECO:0000256" key="3">
    <source>
        <dbReference type="PROSITE-ProRule" id="PRU00464"/>
    </source>
</evidence>
<accession>A0A6V3J1T4</accession>
<feature type="active site" description="Tele-AMP-histidine intermediate" evidence="1">
    <location>
        <position position="101"/>
    </location>
</feature>
<dbReference type="PANTHER" id="PTHR46648">
    <property type="entry name" value="HIT FAMILY PROTEIN 1"/>
    <property type="match status" value="1"/>
</dbReference>
<dbReference type="PROSITE" id="PS00892">
    <property type="entry name" value="HIT_1"/>
    <property type="match status" value="1"/>
</dbReference>
<evidence type="ECO:0000256" key="1">
    <source>
        <dbReference type="PIRSR" id="PIRSR601310-1"/>
    </source>
</evidence>
<dbReference type="InterPro" id="IPR039384">
    <property type="entry name" value="HINT"/>
</dbReference>
<dbReference type="InterPro" id="IPR001310">
    <property type="entry name" value="Histidine_triad_HIT"/>
</dbReference>
<dbReference type="PROSITE" id="PS51084">
    <property type="entry name" value="HIT_2"/>
    <property type="match status" value="1"/>
</dbReference>
<dbReference type="GO" id="GO:0009117">
    <property type="term" value="P:nucleotide metabolic process"/>
    <property type="evidence" value="ECO:0007669"/>
    <property type="project" value="TreeGrafter"/>
</dbReference>
<organism evidence="5">
    <name type="scientific">Lotharella globosa</name>
    <dbReference type="NCBI Taxonomy" id="91324"/>
    <lineage>
        <taxon>Eukaryota</taxon>
        <taxon>Sar</taxon>
        <taxon>Rhizaria</taxon>
        <taxon>Cercozoa</taxon>
        <taxon>Chlorarachniophyceae</taxon>
        <taxon>Lotharella</taxon>
    </lineage>
</organism>
<dbReference type="AlphaFoldDB" id="A0A6V3J1T4"/>
<evidence type="ECO:0000259" key="4">
    <source>
        <dbReference type="PROSITE" id="PS51084"/>
    </source>
</evidence>
<dbReference type="InterPro" id="IPR019808">
    <property type="entry name" value="Histidine_triad_CS"/>
</dbReference>
<dbReference type="PANTHER" id="PTHR46648:SF1">
    <property type="entry name" value="ADENOSINE 5'-MONOPHOSPHORAMIDASE HNT1"/>
    <property type="match status" value="1"/>
</dbReference>
<dbReference type="EMBL" id="HBIV01003564">
    <property type="protein sequence ID" value="CAE0647462.1"/>
    <property type="molecule type" value="Transcribed_RNA"/>
</dbReference>
<reference evidence="5" key="1">
    <citation type="submission" date="2021-01" db="EMBL/GenBank/DDBJ databases">
        <authorList>
            <person name="Corre E."/>
            <person name="Pelletier E."/>
            <person name="Niang G."/>
            <person name="Scheremetjew M."/>
            <person name="Finn R."/>
            <person name="Kale V."/>
            <person name="Holt S."/>
            <person name="Cochrane G."/>
            <person name="Meng A."/>
            <person name="Brown T."/>
            <person name="Cohen L."/>
        </authorList>
    </citation>
    <scope>NUCLEOTIDE SEQUENCE</scope>
    <source>
        <strain evidence="5">CCCM811</strain>
    </source>
</reference>
<sequence>MSDIGSLFEKIVAGKIPSYKVYEDDLVFAFLDINPLAPGHTLVIPKKKYETLDKVPDETAAAIGKVLPRLARAIMKATECKDYNILQNNGTVAHQFVPHVHFHIIPRPNAKAGLGLSWNTTTDLKKEQAEALLKKITSGL</sequence>
<dbReference type="Pfam" id="PF01230">
    <property type="entry name" value="HIT"/>
    <property type="match status" value="1"/>
</dbReference>
<feature type="short sequence motif" description="Histidine triad motif" evidence="2 3">
    <location>
        <begin position="99"/>
        <end position="103"/>
    </location>
</feature>
<dbReference type="SUPFAM" id="SSF54197">
    <property type="entry name" value="HIT-like"/>
    <property type="match status" value="1"/>
</dbReference>
<dbReference type="Gene3D" id="3.30.428.10">
    <property type="entry name" value="HIT-like"/>
    <property type="match status" value="1"/>
</dbReference>
<dbReference type="PRINTS" id="PR00332">
    <property type="entry name" value="HISTRIAD"/>
</dbReference>
<name>A0A6V3J1T4_9EUKA</name>
<gene>
    <name evidence="5" type="ORF">LGLO00237_LOCUS2451</name>
</gene>
<evidence type="ECO:0000256" key="2">
    <source>
        <dbReference type="PIRSR" id="PIRSR601310-3"/>
    </source>
</evidence>
<feature type="domain" description="HIT" evidence="4">
    <location>
        <begin position="7"/>
        <end position="114"/>
    </location>
</feature>
<dbReference type="CDD" id="cd01277">
    <property type="entry name" value="HINT_subgroup"/>
    <property type="match status" value="1"/>
</dbReference>
<protein>
    <recommendedName>
        <fullName evidence="4">HIT domain-containing protein</fullName>
    </recommendedName>
</protein>
<dbReference type="InterPro" id="IPR011146">
    <property type="entry name" value="HIT-like"/>
</dbReference>
<dbReference type="InterPro" id="IPR036265">
    <property type="entry name" value="HIT-like_sf"/>
</dbReference>